<proteinExistence type="predicted"/>
<comment type="caution">
    <text evidence="1">The sequence shown here is derived from an EMBL/GenBank/DDBJ whole genome shotgun (WGS) entry which is preliminary data.</text>
</comment>
<reference evidence="1" key="1">
    <citation type="journal article" date="2015" name="Proc. Natl. Acad. Sci. U.S.A.">
        <title>Networks of energetic and metabolic interactions define dynamics in microbial communities.</title>
        <authorList>
            <person name="Embree M."/>
            <person name="Liu J.K."/>
            <person name="Al-Bassam M.M."/>
            <person name="Zengler K."/>
        </authorList>
    </citation>
    <scope>NUCLEOTIDE SEQUENCE</scope>
</reference>
<protein>
    <submittedName>
        <fullName evidence="1">Uncharacterized protein</fullName>
    </submittedName>
</protein>
<sequence length="72" mass="7986">MDSLLACRFIESASRCTADSGKNRLIMKKPVAKWGIDQCIIKNMFNEVVVTIIGIEIETGKMVIEISGRAIK</sequence>
<organism evidence="1">
    <name type="scientific">hydrocarbon metagenome</name>
    <dbReference type="NCBI Taxonomy" id="938273"/>
    <lineage>
        <taxon>unclassified sequences</taxon>
        <taxon>metagenomes</taxon>
        <taxon>ecological metagenomes</taxon>
    </lineage>
</organism>
<accession>A0A0W8EUE7</accession>
<dbReference type="EMBL" id="LNQE01001731">
    <property type="protein sequence ID" value="KUG12252.1"/>
    <property type="molecule type" value="Genomic_DNA"/>
</dbReference>
<name>A0A0W8EUE7_9ZZZZ</name>
<evidence type="ECO:0000313" key="1">
    <source>
        <dbReference type="EMBL" id="KUG12252.1"/>
    </source>
</evidence>
<dbReference type="AlphaFoldDB" id="A0A0W8EUE7"/>
<gene>
    <name evidence="1" type="ORF">ASZ90_016464</name>
</gene>